<reference evidence="3" key="1">
    <citation type="submission" date="2017-01" db="EMBL/GenBank/DDBJ databases">
        <title>Comparative genomics of anhydrobiosis in the tardigrade Hypsibius dujardini.</title>
        <authorList>
            <person name="Yoshida Y."/>
            <person name="Koutsovoulos G."/>
            <person name="Laetsch D."/>
            <person name="Stevens L."/>
            <person name="Kumar S."/>
            <person name="Horikawa D."/>
            <person name="Ishino K."/>
            <person name="Komine S."/>
            <person name="Tomita M."/>
            <person name="Blaxter M."/>
            <person name="Arakawa K."/>
        </authorList>
    </citation>
    <scope>NUCLEOTIDE SEQUENCE [LARGE SCALE GENOMIC DNA]</scope>
    <source>
        <strain evidence="3">Z151</strain>
    </source>
</reference>
<comment type="caution">
    <text evidence="2">The sequence shown here is derived from an EMBL/GenBank/DDBJ whole genome shotgun (WGS) entry which is preliminary data.</text>
</comment>
<accession>A0A1W0WN44</accession>
<evidence type="ECO:0000313" key="3">
    <source>
        <dbReference type="Proteomes" id="UP000192578"/>
    </source>
</evidence>
<proteinExistence type="predicted"/>
<evidence type="ECO:0000256" key="1">
    <source>
        <dbReference type="SAM" id="MobiDB-lite"/>
    </source>
</evidence>
<feature type="region of interest" description="Disordered" evidence="1">
    <location>
        <begin position="17"/>
        <end position="53"/>
    </location>
</feature>
<dbReference type="OrthoDB" id="10068810at2759"/>
<feature type="region of interest" description="Disordered" evidence="1">
    <location>
        <begin position="243"/>
        <end position="264"/>
    </location>
</feature>
<name>A0A1W0WN44_HYPEX</name>
<keyword evidence="3" id="KW-1185">Reference proteome</keyword>
<protein>
    <submittedName>
        <fullName evidence="2">Uncharacterized protein</fullName>
    </submittedName>
</protein>
<dbReference type="Proteomes" id="UP000192578">
    <property type="component" value="Unassembled WGS sequence"/>
</dbReference>
<evidence type="ECO:0000313" key="2">
    <source>
        <dbReference type="EMBL" id="OQV16543.1"/>
    </source>
</evidence>
<organism evidence="2 3">
    <name type="scientific">Hypsibius exemplaris</name>
    <name type="common">Freshwater tardigrade</name>
    <dbReference type="NCBI Taxonomy" id="2072580"/>
    <lineage>
        <taxon>Eukaryota</taxon>
        <taxon>Metazoa</taxon>
        <taxon>Ecdysozoa</taxon>
        <taxon>Tardigrada</taxon>
        <taxon>Eutardigrada</taxon>
        <taxon>Parachela</taxon>
        <taxon>Hypsibioidea</taxon>
        <taxon>Hypsibiidae</taxon>
        <taxon>Hypsibius</taxon>
    </lineage>
</organism>
<feature type="compositionally biased region" description="Polar residues" evidence="1">
    <location>
        <begin position="248"/>
        <end position="257"/>
    </location>
</feature>
<feature type="compositionally biased region" description="Basic and acidic residues" evidence="1">
    <location>
        <begin position="17"/>
        <end position="37"/>
    </location>
</feature>
<dbReference type="AlphaFoldDB" id="A0A1W0WN44"/>
<dbReference type="EMBL" id="MTYJ01000073">
    <property type="protein sequence ID" value="OQV16543.1"/>
    <property type="molecule type" value="Genomic_DNA"/>
</dbReference>
<sequence>MEPPVITVTDLKDPRKTDRRILSIKRQAGDKASGERSSKRRPPVISSTQLDKPDDNSALLSGVSLMKLKRLEVGVELLKLPRFGAKLNAAPSDLDRLSRRLQKIYDCKREAFKWPRYREIVLFGGTDGSTKKNCDGLVGRLNVHDLTVEVAHFRGTFGSYFGKRMTRDGEQITVLSPFESYFLMDTGTLEVKMSDSCVLAVEDVRALMEAGVVNFSRRYAIFSEIHRATQLYAKAYGAVRKAKDDTRNSSAETSDNRSAAVDIDDSRSSTLIPGDLNQTDKEVLPCLSTVKKSGRNWKSVEEARVILGLPVTPVAGSDLLSHPVATAVPYEIPPFSFTGIDYPARSNIVRSEQRPESLDVAFTCYSKVSTIGVTTPQFDVALVDFRRRDIPITDLFTALTNRVDPVLPMYVAKEDLGQLSGFAAVLADVPVVCYQGLDDT</sequence>
<gene>
    <name evidence="2" type="ORF">BV898_09380</name>
</gene>